<feature type="binding site" evidence="19">
    <location>
        <begin position="275"/>
        <end position="279"/>
    </location>
    <ligand>
        <name>GTP</name>
        <dbReference type="ChEBI" id="CHEBI:37565"/>
    </ligand>
</feature>
<proteinExistence type="inferred from homology"/>
<feature type="binding site" evidence="19">
    <location>
        <position position="293"/>
    </location>
    <ligand>
        <name>Zn(2+)</name>
        <dbReference type="ChEBI" id="CHEBI:29105"/>
        <note>catalytic</note>
    </ligand>
</feature>
<keyword evidence="13 19" id="KW-0342">GTP-binding</keyword>
<reference evidence="21" key="2">
    <citation type="submission" date="2020-09" db="EMBL/GenBank/DDBJ databases">
        <authorList>
            <person name="Sun Q."/>
            <person name="Ohkuma M."/>
        </authorList>
    </citation>
    <scope>NUCLEOTIDE SEQUENCE</scope>
    <source>
        <strain evidence="21">JCM 3086</strain>
    </source>
</reference>
<dbReference type="Gene3D" id="3.40.50.10990">
    <property type="entry name" value="GTP cyclohydrolase II"/>
    <property type="match status" value="1"/>
</dbReference>
<evidence type="ECO:0000256" key="7">
    <source>
        <dbReference type="ARBA" id="ARBA00022619"/>
    </source>
</evidence>
<evidence type="ECO:0000256" key="5">
    <source>
        <dbReference type="ARBA" id="ARBA00004904"/>
    </source>
</evidence>
<feature type="site" description="Essential for DHBP synthase activity" evidence="19">
    <location>
        <position position="187"/>
    </location>
</feature>
<comment type="cofactor">
    <cofactor evidence="19">
        <name>Zn(2+)</name>
        <dbReference type="ChEBI" id="CHEBI:29105"/>
    </cofactor>
    <text evidence="19">Binds 1 zinc ion per subunit.</text>
</comment>
<feature type="binding site" evidence="19">
    <location>
        <begin position="163"/>
        <end position="167"/>
    </location>
    <ligand>
        <name>D-ribulose 5-phosphate</name>
        <dbReference type="ChEBI" id="CHEBI:58121"/>
    </ligand>
</feature>
<evidence type="ECO:0000256" key="12">
    <source>
        <dbReference type="ARBA" id="ARBA00022842"/>
    </source>
</evidence>
<gene>
    <name evidence="19 21" type="primary">ribBA</name>
    <name evidence="21" type="ORF">GCM10010121_052870</name>
</gene>
<dbReference type="PANTHER" id="PTHR21327:SF18">
    <property type="entry name" value="3,4-DIHYDROXY-2-BUTANONE 4-PHOSPHATE SYNTHASE"/>
    <property type="match status" value="1"/>
</dbReference>
<evidence type="ECO:0000256" key="13">
    <source>
        <dbReference type="ARBA" id="ARBA00023134"/>
    </source>
</evidence>
<feature type="binding site" evidence="19">
    <location>
        <begin position="319"/>
        <end position="321"/>
    </location>
    <ligand>
        <name>GTP</name>
        <dbReference type="ChEBI" id="CHEBI:37565"/>
    </ligand>
</feature>
<keyword evidence="22" id="KW-1185">Reference proteome</keyword>
<name>A0A917L0U5_9ACTN</name>
<evidence type="ECO:0000256" key="3">
    <source>
        <dbReference type="ARBA" id="ARBA00002284"/>
    </source>
</evidence>
<comment type="similarity">
    <text evidence="6 19">In the N-terminal section; belongs to the DHBP synthase family.</text>
</comment>
<dbReference type="FunFam" id="3.40.50.10990:FF:000001">
    <property type="entry name" value="Riboflavin biosynthesis protein RibBA"/>
    <property type="match status" value="1"/>
</dbReference>
<evidence type="ECO:0000256" key="4">
    <source>
        <dbReference type="ARBA" id="ARBA00004853"/>
    </source>
</evidence>
<feature type="binding site" evidence="19">
    <location>
        <position position="51"/>
    </location>
    <ligand>
        <name>Mg(2+)</name>
        <dbReference type="ChEBI" id="CHEBI:18420"/>
        <label>1</label>
    </ligand>
</feature>
<dbReference type="Proteomes" id="UP000657574">
    <property type="component" value="Unassembled WGS sequence"/>
</dbReference>
<dbReference type="Pfam" id="PF00926">
    <property type="entry name" value="DHBP_synthase"/>
    <property type="match status" value="1"/>
</dbReference>
<dbReference type="GO" id="GO:0005829">
    <property type="term" value="C:cytosol"/>
    <property type="evidence" value="ECO:0007669"/>
    <property type="project" value="TreeGrafter"/>
</dbReference>
<reference evidence="21" key="1">
    <citation type="journal article" date="2014" name="Int. J. Syst. Evol. Microbiol.">
        <title>Complete genome sequence of Corynebacterium casei LMG S-19264T (=DSM 44701T), isolated from a smear-ripened cheese.</title>
        <authorList>
            <consortium name="US DOE Joint Genome Institute (JGI-PGF)"/>
            <person name="Walter F."/>
            <person name="Albersmeier A."/>
            <person name="Kalinowski J."/>
            <person name="Ruckert C."/>
        </authorList>
    </citation>
    <scope>NUCLEOTIDE SEQUENCE</scope>
    <source>
        <strain evidence="21">JCM 3086</strain>
    </source>
</reference>
<comment type="cofactor">
    <cofactor evidence="2">
        <name>Mn(2+)</name>
        <dbReference type="ChEBI" id="CHEBI:29035"/>
    </cofactor>
</comment>
<comment type="cofactor">
    <cofactor evidence="19">
        <name>Mg(2+)</name>
        <dbReference type="ChEBI" id="CHEBI:18420"/>
    </cofactor>
    <cofactor evidence="19">
        <name>Mn(2+)</name>
        <dbReference type="ChEBI" id="CHEBI:29035"/>
    </cofactor>
    <text evidence="19">Binds 2 divalent metal cations per subunit. Magnesium or manganese.</text>
</comment>
<feature type="binding site" evidence="19">
    <location>
        <position position="166"/>
    </location>
    <ligand>
        <name>Mg(2+)</name>
        <dbReference type="ChEBI" id="CHEBI:18420"/>
        <label>2</label>
    </ligand>
</feature>
<evidence type="ECO:0000256" key="14">
    <source>
        <dbReference type="ARBA" id="ARBA00023211"/>
    </source>
</evidence>
<keyword evidence="11 19" id="KW-0862">Zinc</keyword>
<evidence type="ECO:0000256" key="16">
    <source>
        <dbReference type="ARBA" id="ARBA00023268"/>
    </source>
</evidence>
<comment type="pathway">
    <text evidence="4 19">Cofactor biosynthesis; riboflavin biosynthesis; 5-amino-6-(D-ribitylamino)uracil from GTP: step 1/4.</text>
</comment>
<dbReference type="HAMAP" id="MF_01283">
    <property type="entry name" value="RibBA"/>
    <property type="match status" value="1"/>
</dbReference>
<comment type="catalytic activity">
    <reaction evidence="18 19">
        <text>GTP + 4 H2O = 2,5-diamino-6-hydroxy-4-(5-phosphoribosylamino)-pyrimidine + formate + 2 phosphate + 3 H(+)</text>
        <dbReference type="Rhea" id="RHEA:23704"/>
        <dbReference type="ChEBI" id="CHEBI:15377"/>
        <dbReference type="ChEBI" id="CHEBI:15378"/>
        <dbReference type="ChEBI" id="CHEBI:15740"/>
        <dbReference type="ChEBI" id="CHEBI:37565"/>
        <dbReference type="ChEBI" id="CHEBI:43474"/>
        <dbReference type="ChEBI" id="CHEBI:58614"/>
        <dbReference type="EC" id="3.5.4.25"/>
    </reaction>
</comment>
<evidence type="ECO:0000256" key="2">
    <source>
        <dbReference type="ARBA" id="ARBA00001936"/>
    </source>
</evidence>
<keyword evidence="12 19" id="KW-0460">Magnesium</keyword>
<dbReference type="Gene3D" id="3.90.870.10">
    <property type="entry name" value="DHBP synthase"/>
    <property type="match status" value="1"/>
</dbReference>
<dbReference type="GO" id="GO:0008686">
    <property type="term" value="F:3,4-dihydroxy-2-butanone-4-phosphate synthase activity"/>
    <property type="evidence" value="ECO:0007669"/>
    <property type="project" value="UniProtKB-UniRule"/>
</dbReference>
<evidence type="ECO:0000256" key="19">
    <source>
        <dbReference type="HAMAP-Rule" id="MF_01283"/>
    </source>
</evidence>
<dbReference type="EMBL" id="BMQA01000019">
    <property type="protein sequence ID" value="GGJ35070.1"/>
    <property type="molecule type" value="Genomic_DNA"/>
</dbReference>
<dbReference type="PIRSF" id="PIRSF001259">
    <property type="entry name" value="RibA"/>
    <property type="match status" value="1"/>
</dbReference>
<dbReference type="HAMAP" id="MF_00180">
    <property type="entry name" value="RibB"/>
    <property type="match status" value="1"/>
</dbReference>
<keyword evidence="16 19" id="KW-0511">Multifunctional enzyme</keyword>
<dbReference type="FunFam" id="3.90.870.10:FF:000001">
    <property type="entry name" value="Riboflavin biosynthesis protein RibBA"/>
    <property type="match status" value="1"/>
</dbReference>
<evidence type="ECO:0000256" key="9">
    <source>
        <dbReference type="ARBA" id="ARBA00022741"/>
    </source>
</evidence>
<evidence type="ECO:0000259" key="20">
    <source>
        <dbReference type="Pfam" id="PF00925"/>
    </source>
</evidence>
<keyword evidence="14 19" id="KW-0464">Manganese</keyword>
<keyword evidence="8 19" id="KW-0479">Metal-binding</keyword>
<dbReference type="InterPro" id="IPR032677">
    <property type="entry name" value="GTP_cyclohydro_II"/>
</dbReference>
<dbReference type="EC" id="4.1.99.12" evidence="19"/>
<feature type="region of interest" description="GTP cyclohydrolase II" evidence="19">
    <location>
        <begin position="225"/>
        <end position="431"/>
    </location>
</feature>
<dbReference type="NCBIfam" id="TIGR00506">
    <property type="entry name" value="ribB"/>
    <property type="match status" value="1"/>
</dbReference>
<dbReference type="InterPro" id="IPR036144">
    <property type="entry name" value="RibA-like_sf"/>
</dbReference>
<dbReference type="AlphaFoldDB" id="A0A917L0U5"/>
<feature type="binding site" evidence="19">
    <location>
        <position position="55"/>
    </location>
    <ligand>
        <name>D-ribulose 5-phosphate</name>
        <dbReference type="ChEBI" id="CHEBI:58121"/>
    </ligand>
</feature>
<dbReference type="NCBIfam" id="TIGR00505">
    <property type="entry name" value="ribA"/>
    <property type="match status" value="1"/>
</dbReference>
<evidence type="ECO:0000256" key="6">
    <source>
        <dbReference type="ARBA" id="ARBA00005520"/>
    </source>
</evidence>
<feature type="region of interest" description="DHBP synthase" evidence="19">
    <location>
        <begin position="1"/>
        <end position="224"/>
    </location>
</feature>
<evidence type="ECO:0000313" key="22">
    <source>
        <dbReference type="Proteomes" id="UP000657574"/>
    </source>
</evidence>
<dbReference type="PANTHER" id="PTHR21327">
    <property type="entry name" value="GTP CYCLOHYDROLASE II-RELATED"/>
    <property type="match status" value="1"/>
</dbReference>
<accession>A0A917L0U5</accession>
<evidence type="ECO:0000256" key="8">
    <source>
        <dbReference type="ARBA" id="ARBA00022723"/>
    </source>
</evidence>
<evidence type="ECO:0000256" key="10">
    <source>
        <dbReference type="ARBA" id="ARBA00022801"/>
    </source>
</evidence>
<comment type="pathway">
    <text evidence="5 19">Cofactor biosynthesis; riboflavin biosynthesis; 2-hydroxy-3-oxobutyl phosphate from D-ribulose 5-phosphate: step 1/1.</text>
</comment>
<feature type="active site" description="Proton acceptor; for GTP cyclohydrolase activity" evidence="19">
    <location>
        <position position="353"/>
    </location>
</feature>
<dbReference type="HAMAP" id="MF_00179">
    <property type="entry name" value="RibA"/>
    <property type="match status" value="1"/>
</dbReference>
<organism evidence="21 22">
    <name type="scientific">Streptomyces brasiliensis</name>
    <dbReference type="NCBI Taxonomy" id="1954"/>
    <lineage>
        <taxon>Bacteria</taxon>
        <taxon>Bacillati</taxon>
        <taxon>Actinomycetota</taxon>
        <taxon>Actinomycetes</taxon>
        <taxon>Kitasatosporales</taxon>
        <taxon>Streptomycetaceae</taxon>
        <taxon>Streptomyces</taxon>
    </lineage>
</organism>
<evidence type="ECO:0000256" key="1">
    <source>
        <dbReference type="ARBA" id="ARBA00000141"/>
    </source>
</evidence>
<keyword evidence="7 19" id="KW-0686">Riboflavin biosynthesis</keyword>
<feature type="binding site" evidence="19">
    <location>
        <position position="291"/>
    </location>
    <ligand>
        <name>Zn(2+)</name>
        <dbReference type="ChEBI" id="CHEBI:29105"/>
        <note>catalytic</note>
    </ligand>
</feature>
<evidence type="ECO:0000256" key="17">
    <source>
        <dbReference type="ARBA" id="ARBA00043932"/>
    </source>
</evidence>
<dbReference type="InterPro" id="IPR017945">
    <property type="entry name" value="DHBP_synth_RibB-like_a/b_dom"/>
</dbReference>
<dbReference type="EC" id="3.5.4.25" evidence="19"/>
<dbReference type="Pfam" id="PF00925">
    <property type="entry name" value="GTP_cyclohydro2"/>
    <property type="match status" value="1"/>
</dbReference>
<evidence type="ECO:0000256" key="18">
    <source>
        <dbReference type="ARBA" id="ARBA00049295"/>
    </source>
</evidence>
<feature type="binding site" evidence="19">
    <location>
        <begin position="50"/>
        <end position="51"/>
    </location>
    <ligand>
        <name>D-ribulose 5-phosphate</name>
        <dbReference type="ChEBI" id="CHEBI:58121"/>
    </ligand>
</feature>
<dbReference type="NCBIfam" id="NF006803">
    <property type="entry name" value="PRK09311.1"/>
    <property type="match status" value="1"/>
</dbReference>
<keyword evidence="9 19" id="KW-0547">Nucleotide-binding</keyword>
<evidence type="ECO:0000256" key="11">
    <source>
        <dbReference type="ARBA" id="ARBA00022833"/>
    </source>
</evidence>
<evidence type="ECO:0000256" key="15">
    <source>
        <dbReference type="ARBA" id="ARBA00023239"/>
    </source>
</evidence>
<dbReference type="SUPFAM" id="SSF142695">
    <property type="entry name" value="RibA-like"/>
    <property type="match status" value="1"/>
</dbReference>
<feature type="site" description="Essential for DHBP synthase activity" evidence="19">
    <location>
        <position position="149"/>
    </location>
</feature>
<feature type="binding site" evidence="19">
    <location>
        <position position="280"/>
    </location>
    <ligand>
        <name>Zn(2+)</name>
        <dbReference type="ChEBI" id="CHEBI:29105"/>
        <note>catalytic</note>
    </ligand>
</feature>
<feature type="binding site" evidence="19">
    <location>
        <position position="296"/>
    </location>
    <ligand>
        <name>GTP</name>
        <dbReference type="ChEBI" id="CHEBI:37565"/>
    </ligand>
</feature>
<dbReference type="GO" id="GO:0030145">
    <property type="term" value="F:manganese ion binding"/>
    <property type="evidence" value="ECO:0007669"/>
    <property type="project" value="UniProtKB-UniRule"/>
</dbReference>
<comment type="function">
    <text evidence="3 19">Catalyzes the conversion of D-ribulose 5-phosphate to formate and 3,4-dihydroxy-2-butanone 4-phosphate.</text>
</comment>
<comment type="caution">
    <text evidence="21">The sequence shown here is derived from an EMBL/GenBank/DDBJ whole genome shotgun (WGS) entry which is preliminary data.</text>
</comment>
<comment type="catalytic activity">
    <reaction evidence="1 19">
        <text>D-ribulose 5-phosphate = (2S)-2-hydroxy-3-oxobutyl phosphate + formate + H(+)</text>
        <dbReference type="Rhea" id="RHEA:18457"/>
        <dbReference type="ChEBI" id="CHEBI:15378"/>
        <dbReference type="ChEBI" id="CHEBI:15740"/>
        <dbReference type="ChEBI" id="CHEBI:58121"/>
        <dbReference type="ChEBI" id="CHEBI:58830"/>
        <dbReference type="EC" id="4.1.99.12"/>
    </reaction>
</comment>
<dbReference type="GO" id="GO:0003935">
    <property type="term" value="F:GTP cyclohydrolase II activity"/>
    <property type="evidence" value="ECO:0007669"/>
    <property type="project" value="UniProtKB-UniRule"/>
</dbReference>
<dbReference type="SUPFAM" id="SSF55821">
    <property type="entry name" value="YrdC/RibB"/>
    <property type="match status" value="1"/>
</dbReference>
<dbReference type="InterPro" id="IPR016299">
    <property type="entry name" value="Riboflavin_synth_RibBA"/>
</dbReference>
<dbReference type="CDD" id="cd00641">
    <property type="entry name" value="GTP_cyclohydro2"/>
    <property type="match status" value="1"/>
</dbReference>
<feature type="binding site" evidence="19">
    <location>
        <position position="51"/>
    </location>
    <ligand>
        <name>Mg(2+)</name>
        <dbReference type="ChEBI" id="CHEBI:18420"/>
        <label>2</label>
    </ligand>
</feature>
<sequence length="431" mass="46958">MMEQQEAGLISLPVRRAADDDPELGFATVDEAIAAVAAGRMVVVVDSPDRENEGDLVMAADCVTPEAVNFMATHGRGLICVSLTQERLCELRIPAMVQDVSDPLRTAFHVSVDHRTRTSTGISARDRAATIMALVDECARPDDFTRPGHMFPLASLPGGVLTRAGHTEASVDLATLAGRAQAGVICEIATPDGEMARLPFLRRFASEHGLLVVSISDLIAYRKKQQHRVARSGEALLPLEVGTFRGVAYCNEHMGVEHLALLYGDLARRTAPLVRVHSECMTGDLFGSRRCDCGQQLDLALRRIVNEGAGALIYLRGHEGRGIGLGEKLRAYQLQDRGLDTVEANRALGLPVDARDYADAAQILDDIGVTRLRLLTNNPYKQLGLAEMGIAVTERVPIQVRANRDNARYLKTKRTKLGHLLDEFELPVGVF</sequence>
<keyword evidence="10 19" id="KW-0378">Hydrolase</keyword>
<comment type="function">
    <text evidence="17 19">Catalyzes the conversion of GTP to 2,5-diamino-6-ribosylamino-4(3H)-pyrimidinone 5'-phosphate (DARP), formate and pyrophosphate.</text>
</comment>
<dbReference type="GO" id="GO:0009231">
    <property type="term" value="P:riboflavin biosynthetic process"/>
    <property type="evidence" value="ECO:0007669"/>
    <property type="project" value="UniProtKB-UniRule"/>
</dbReference>
<dbReference type="NCBIfam" id="NF001591">
    <property type="entry name" value="PRK00393.1"/>
    <property type="match status" value="1"/>
</dbReference>
<feature type="binding site" evidence="19">
    <location>
        <position position="376"/>
    </location>
    <ligand>
        <name>GTP</name>
        <dbReference type="ChEBI" id="CHEBI:37565"/>
    </ligand>
</feature>
<feature type="binding site" evidence="19">
    <location>
        <position position="341"/>
    </location>
    <ligand>
        <name>GTP</name>
        <dbReference type="ChEBI" id="CHEBI:37565"/>
    </ligand>
</feature>
<feature type="binding site" evidence="19">
    <location>
        <position position="187"/>
    </location>
    <ligand>
        <name>D-ribulose 5-phosphate</name>
        <dbReference type="ChEBI" id="CHEBI:58121"/>
    </ligand>
</feature>
<dbReference type="GO" id="GO:0008270">
    <property type="term" value="F:zinc ion binding"/>
    <property type="evidence" value="ECO:0007669"/>
    <property type="project" value="UniProtKB-UniRule"/>
</dbReference>
<protein>
    <recommendedName>
        <fullName evidence="19">Riboflavin biosynthesis protein RibBA</fullName>
    </recommendedName>
    <domain>
        <recommendedName>
            <fullName evidence="19">3,4-dihydroxy-2-butanone 4-phosphate synthase</fullName>
            <shortName evidence="19">DHBP synthase</shortName>
            <ecNumber evidence="19">4.1.99.12</ecNumber>
        </recommendedName>
    </domain>
    <domain>
        <recommendedName>
            <fullName evidence="19">GTP cyclohydrolase-2</fullName>
            <ecNumber evidence="19">3.5.4.25</ecNumber>
        </recommendedName>
        <alternativeName>
            <fullName evidence="19">GTP cyclohydrolase II</fullName>
        </alternativeName>
    </domain>
</protein>
<dbReference type="GO" id="GO:0000287">
    <property type="term" value="F:magnesium ion binding"/>
    <property type="evidence" value="ECO:0007669"/>
    <property type="project" value="UniProtKB-UniRule"/>
</dbReference>
<dbReference type="InterPro" id="IPR000422">
    <property type="entry name" value="DHBP_synthase_RibB"/>
</dbReference>
<dbReference type="InterPro" id="IPR000926">
    <property type="entry name" value="RibA"/>
</dbReference>
<evidence type="ECO:0000313" key="21">
    <source>
        <dbReference type="EMBL" id="GGJ35070.1"/>
    </source>
</evidence>
<dbReference type="GO" id="GO:0005525">
    <property type="term" value="F:GTP binding"/>
    <property type="evidence" value="ECO:0007669"/>
    <property type="project" value="UniProtKB-KW"/>
</dbReference>
<feature type="domain" description="GTP cyclohydrolase II" evidence="20">
    <location>
        <begin position="234"/>
        <end position="397"/>
    </location>
</feature>
<comment type="similarity">
    <text evidence="19">In the C-terminal section; belongs to the GTP cyclohydrolase II family.</text>
</comment>
<keyword evidence="15 19" id="KW-0456">Lyase</keyword>
<feature type="active site" description="Nucleophile; for GTP cyclohydrolase activity" evidence="19">
    <location>
        <position position="355"/>
    </location>
</feature>
<feature type="binding site" evidence="19">
    <location>
        <position position="381"/>
    </location>
    <ligand>
        <name>GTP</name>
        <dbReference type="ChEBI" id="CHEBI:37565"/>
    </ligand>
</feature>